<sequence length="306" mass="34032">MIPLEHVVLTRFSVVFTAGQPTPEDAWLRYRLGFFRDATVASLRSQTSTGSSWLVFLDDRAPDWLRSEMAELSSDGLFDAVYVRGPFSAEVVRAEIVQRVDPAAALLTTRLDSDDALGRRFVETVRREASAALVQGVGEDGLSLNCTRGLQIDRSGAVFRYDYASNPFISLLEPPRGALGPRTVLQDGRHSSSRLHAPVRSIRAEPLWLQVVHGSNLMNDIRGVRIGPAAVDRSFGIDLEYRRSTGAALLAGESLLSRLALLRLWWRSPGLARQFAEGRLEWLRGTRTAPRRPPRSRSRRYPGSHG</sequence>
<evidence type="ECO:0000313" key="2">
    <source>
        <dbReference type="EMBL" id="PTL73693.1"/>
    </source>
</evidence>
<dbReference type="EMBL" id="PZPL01000001">
    <property type="protein sequence ID" value="PTL73693.1"/>
    <property type="molecule type" value="Genomic_DNA"/>
</dbReference>
<accession>A0A2T4UW11</accession>
<protein>
    <recommendedName>
        <fullName evidence="4">Rhamnosyl transferase</fullName>
    </recommendedName>
</protein>
<keyword evidence="3" id="KW-1185">Reference proteome</keyword>
<evidence type="ECO:0008006" key="4">
    <source>
        <dbReference type="Google" id="ProtNLM"/>
    </source>
</evidence>
<proteinExistence type="predicted"/>
<gene>
    <name evidence="2" type="ORF">C1I63_13155</name>
</gene>
<dbReference type="InterPro" id="IPR021466">
    <property type="entry name" value="Put_rhamnosyl_transferase"/>
</dbReference>
<evidence type="ECO:0000256" key="1">
    <source>
        <dbReference type="SAM" id="MobiDB-lite"/>
    </source>
</evidence>
<dbReference type="AlphaFoldDB" id="A0A2T4UW11"/>
<dbReference type="Pfam" id="PF11316">
    <property type="entry name" value="Rhamno_transf"/>
    <property type="match status" value="1"/>
</dbReference>
<organism evidence="2 3">
    <name type="scientific">Rathayibacter caricis DSM 15933</name>
    <dbReference type="NCBI Taxonomy" id="1328867"/>
    <lineage>
        <taxon>Bacteria</taxon>
        <taxon>Bacillati</taxon>
        <taxon>Actinomycetota</taxon>
        <taxon>Actinomycetes</taxon>
        <taxon>Micrococcales</taxon>
        <taxon>Microbacteriaceae</taxon>
        <taxon>Rathayibacter</taxon>
    </lineage>
</organism>
<feature type="compositionally biased region" description="Basic residues" evidence="1">
    <location>
        <begin position="289"/>
        <end position="306"/>
    </location>
</feature>
<evidence type="ECO:0000313" key="3">
    <source>
        <dbReference type="Proteomes" id="UP000241085"/>
    </source>
</evidence>
<feature type="region of interest" description="Disordered" evidence="1">
    <location>
        <begin position="286"/>
        <end position="306"/>
    </location>
</feature>
<comment type="caution">
    <text evidence="2">The sequence shown here is derived from an EMBL/GenBank/DDBJ whole genome shotgun (WGS) entry which is preliminary data.</text>
</comment>
<name>A0A2T4UW11_9MICO</name>
<reference evidence="2 3" key="1">
    <citation type="submission" date="2018-03" db="EMBL/GenBank/DDBJ databases">
        <title>Bacteriophage NCPPB3778 and a type I-E CRISPR drive the evolution of the US Biological Select Agent, Rathayibacter toxicus.</title>
        <authorList>
            <person name="Davis E.W.II."/>
            <person name="Tabima J.F."/>
            <person name="Weisberg A.J."/>
            <person name="Dantas Lopes L."/>
            <person name="Wiseman M.S."/>
            <person name="Wiseman M.S."/>
            <person name="Pupko T."/>
            <person name="Belcher M.S."/>
            <person name="Sechler A.J."/>
            <person name="Tancos M.A."/>
            <person name="Schroeder B.K."/>
            <person name="Murray T.D."/>
            <person name="Luster D.G."/>
            <person name="Schneider W.L."/>
            <person name="Rogers E."/>
            <person name="Andreote F.D."/>
            <person name="Grunwald N.J."/>
            <person name="Putnam M.L."/>
            <person name="Chang J.H."/>
        </authorList>
    </citation>
    <scope>NUCLEOTIDE SEQUENCE [LARGE SCALE GENOMIC DNA]</scope>
    <source>
        <strain evidence="2 3">DSM 15933</strain>
    </source>
</reference>
<dbReference type="RefSeq" id="WP_107575069.1">
    <property type="nucleotide sequence ID" value="NZ_PZPL01000001.1"/>
</dbReference>
<dbReference type="Proteomes" id="UP000241085">
    <property type="component" value="Unassembled WGS sequence"/>
</dbReference>